<evidence type="ECO:0000313" key="2">
    <source>
        <dbReference type="EMBL" id="ABD72105.1"/>
    </source>
</evidence>
<dbReference type="GO" id="GO:0016747">
    <property type="term" value="F:acyltransferase activity, transferring groups other than amino-acyl groups"/>
    <property type="evidence" value="ECO:0007669"/>
    <property type="project" value="InterPro"/>
</dbReference>
<accession>Q21Q40</accession>
<dbReference type="Proteomes" id="UP000008332">
    <property type="component" value="Plasmid unnamed1"/>
</dbReference>
<dbReference type="OrthoDB" id="8410947at2"/>
<dbReference type="InterPro" id="IPR016181">
    <property type="entry name" value="Acyl_CoA_acyltransferase"/>
</dbReference>
<evidence type="ECO:0000313" key="3">
    <source>
        <dbReference type="Proteomes" id="UP000008332"/>
    </source>
</evidence>
<dbReference type="EMBL" id="CP000268">
    <property type="protein sequence ID" value="ABD72105.1"/>
    <property type="molecule type" value="Genomic_DNA"/>
</dbReference>
<keyword evidence="2" id="KW-0614">Plasmid</keyword>
<gene>
    <name evidence="2" type="ordered locus">Rfer_4419</name>
</gene>
<keyword evidence="2" id="KW-0808">Transferase</keyword>
<sequence length="167" mass="18222">MSLPNPHDAMQSLEQAIACGEVRLQKGRVDPTLWMTVDKPNGEMRLTYVRLEASKVVALVMAIACDPYESKPCFNLGYAVAEPCRRKGYAKEIVKSAIAEMKTGFGGAGIVEFYVEAIVGEDNLASIRVAEQVISTSFNSKPDGFTGVPIRQYLLRVAGDTVIHTPK</sequence>
<organism evidence="2 3">
    <name type="scientific">Albidiferax ferrireducens (strain ATCC BAA-621 / DSM 15236 / T118)</name>
    <name type="common">Rhodoferax ferrireducens</name>
    <dbReference type="NCBI Taxonomy" id="338969"/>
    <lineage>
        <taxon>Bacteria</taxon>
        <taxon>Pseudomonadati</taxon>
        <taxon>Pseudomonadota</taxon>
        <taxon>Betaproteobacteria</taxon>
        <taxon>Burkholderiales</taxon>
        <taxon>Comamonadaceae</taxon>
        <taxon>Rhodoferax</taxon>
    </lineage>
</organism>
<dbReference type="Gene3D" id="3.40.630.30">
    <property type="match status" value="1"/>
</dbReference>
<dbReference type="Pfam" id="PF00583">
    <property type="entry name" value="Acetyltransf_1"/>
    <property type="match status" value="1"/>
</dbReference>
<dbReference type="KEGG" id="rfr:Rfer_4419"/>
<dbReference type="HOGENOM" id="CLU_114530_0_0_4"/>
<protein>
    <submittedName>
        <fullName evidence="2">GCN5-related N-acetyltransferase</fullName>
    </submittedName>
</protein>
<name>Q21Q40_ALBFT</name>
<reference evidence="3" key="1">
    <citation type="submission" date="2006-02" db="EMBL/GenBank/DDBJ databases">
        <title>Complete sequence of plasmid 1 of Rhodoferax ferrireducens DSM 15236.</title>
        <authorList>
            <person name="Copeland A."/>
            <person name="Lucas S."/>
            <person name="Lapidus A."/>
            <person name="Barry K."/>
            <person name="Detter J.C."/>
            <person name="Glavina del Rio T."/>
            <person name="Hammon N."/>
            <person name="Israni S."/>
            <person name="Pitluck S."/>
            <person name="Brettin T."/>
            <person name="Bruce D."/>
            <person name="Han C."/>
            <person name="Tapia R."/>
            <person name="Gilna P."/>
            <person name="Kiss H."/>
            <person name="Schmutz J."/>
            <person name="Larimer F."/>
            <person name="Land M."/>
            <person name="Kyrpides N."/>
            <person name="Ivanova N."/>
            <person name="Richardson P."/>
        </authorList>
    </citation>
    <scope>NUCLEOTIDE SEQUENCE [LARGE SCALE GENOMIC DNA]</scope>
    <source>
        <strain evidence="3">ATCC BAA-621 / DSM 15236 / T118</strain>
        <plasmid evidence="3">Plasmid pDSM15236</plasmid>
    </source>
</reference>
<dbReference type="AlphaFoldDB" id="Q21Q40"/>
<dbReference type="SUPFAM" id="SSF55729">
    <property type="entry name" value="Acyl-CoA N-acyltransferases (Nat)"/>
    <property type="match status" value="1"/>
</dbReference>
<evidence type="ECO:0000259" key="1">
    <source>
        <dbReference type="PROSITE" id="PS51186"/>
    </source>
</evidence>
<dbReference type="PROSITE" id="PS51186">
    <property type="entry name" value="GNAT"/>
    <property type="match status" value="1"/>
</dbReference>
<dbReference type="eggNOG" id="COG1670">
    <property type="taxonomic scope" value="Bacteria"/>
</dbReference>
<geneLocation type="plasmid" evidence="3">
    <name>pDSM15236</name>
</geneLocation>
<keyword evidence="3" id="KW-1185">Reference proteome</keyword>
<feature type="domain" description="N-acetyltransferase" evidence="1">
    <location>
        <begin position="1"/>
        <end position="167"/>
    </location>
</feature>
<dbReference type="InterPro" id="IPR000182">
    <property type="entry name" value="GNAT_dom"/>
</dbReference>
<proteinExistence type="predicted"/>